<keyword evidence="5 6" id="KW-0472">Membrane</keyword>
<feature type="transmembrane region" description="Helical" evidence="6">
    <location>
        <begin position="314"/>
        <end position="334"/>
    </location>
</feature>
<dbReference type="PANTHER" id="PTHR30341:SF0">
    <property type="entry name" value="NA(+)_H(+) ANTIPORTER NHAA"/>
    <property type="match status" value="1"/>
</dbReference>
<dbReference type="PANTHER" id="PTHR30341">
    <property type="entry name" value="SODIUM ION/PROTON ANTIPORTER NHAA-RELATED"/>
    <property type="match status" value="1"/>
</dbReference>
<evidence type="ECO:0000256" key="1">
    <source>
        <dbReference type="ARBA" id="ARBA00004429"/>
    </source>
</evidence>
<reference evidence="8" key="1">
    <citation type="journal article" date="2019" name="Int. J. Syst. Evol. Microbiol.">
        <title>The Global Catalogue of Microorganisms (GCM) 10K type strain sequencing project: providing services to taxonomists for standard genome sequencing and annotation.</title>
        <authorList>
            <consortium name="The Broad Institute Genomics Platform"/>
            <consortium name="The Broad Institute Genome Sequencing Center for Infectious Disease"/>
            <person name="Wu L."/>
            <person name="Ma J."/>
        </authorList>
    </citation>
    <scope>NUCLEOTIDE SEQUENCE [LARGE SCALE GENOMIC DNA]</scope>
    <source>
        <strain evidence="8">JCM 17759</strain>
    </source>
</reference>
<evidence type="ECO:0000256" key="6">
    <source>
        <dbReference type="HAMAP-Rule" id="MF_01844"/>
    </source>
</evidence>
<proteinExistence type="inferred from homology"/>
<comment type="function">
    <text evidence="6">Na(+)/H(+) antiporter that extrudes sodium in exchange for external protons.</text>
</comment>
<dbReference type="EMBL" id="BAABGA010000006">
    <property type="protein sequence ID" value="GAA4444933.1"/>
    <property type="molecule type" value="Genomic_DNA"/>
</dbReference>
<comment type="caution">
    <text evidence="6">Lacks conserved residue(s) required for the propagation of feature annotation.</text>
</comment>
<keyword evidence="6" id="KW-0739">Sodium transport</keyword>
<feature type="transmembrane region" description="Helical" evidence="6">
    <location>
        <begin position="172"/>
        <end position="194"/>
    </location>
</feature>
<keyword evidence="2 6" id="KW-1003">Cell membrane</keyword>
<dbReference type="Pfam" id="PF06965">
    <property type="entry name" value="Na_H_antiport_1"/>
    <property type="match status" value="1"/>
</dbReference>
<comment type="catalytic activity">
    <reaction evidence="6">
        <text>Na(+)(in) + 2 H(+)(out) = Na(+)(out) + 2 H(+)(in)</text>
        <dbReference type="Rhea" id="RHEA:29251"/>
        <dbReference type="ChEBI" id="CHEBI:15378"/>
        <dbReference type="ChEBI" id="CHEBI:29101"/>
    </reaction>
</comment>
<evidence type="ECO:0000256" key="3">
    <source>
        <dbReference type="ARBA" id="ARBA00022692"/>
    </source>
</evidence>
<accession>A0ABP8M8K6</accession>
<feature type="transmembrane region" description="Helical" evidence="6">
    <location>
        <begin position="113"/>
        <end position="134"/>
    </location>
</feature>
<feature type="transmembrane region" description="Helical" evidence="6">
    <location>
        <begin position="21"/>
        <end position="37"/>
    </location>
</feature>
<gene>
    <name evidence="6" type="primary">nhaA</name>
    <name evidence="7" type="ORF">GCM10023156_03910</name>
</gene>
<dbReference type="HAMAP" id="MF_01844">
    <property type="entry name" value="NhaA"/>
    <property type="match status" value="1"/>
</dbReference>
<feature type="transmembrane region" description="Helical" evidence="6">
    <location>
        <begin position="386"/>
        <end position="405"/>
    </location>
</feature>
<comment type="caution">
    <text evidence="7">The sequence shown here is derived from an EMBL/GenBank/DDBJ whole genome shotgun (WGS) entry which is preliminary data.</text>
</comment>
<comment type="subcellular location">
    <subcellularLocation>
        <location evidence="1">Cell inner membrane</location>
        <topology evidence="1">Multi-pass membrane protein</topology>
    </subcellularLocation>
    <subcellularLocation>
        <location evidence="6">Cell membrane</location>
        <topology evidence="6">Multi-pass membrane protein</topology>
    </subcellularLocation>
</comment>
<organism evidence="7 8">
    <name type="scientific">Novipirellula rosea</name>
    <dbReference type="NCBI Taxonomy" id="1031540"/>
    <lineage>
        <taxon>Bacteria</taxon>
        <taxon>Pseudomonadati</taxon>
        <taxon>Planctomycetota</taxon>
        <taxon>Planctomycetia</taxon>
        <taxon>Pirellulales</taxon>
        <taxon>Pirellulaceae</taxon>
        <taxon>Novipirellula</taxon>
    </lineage>
</organism>
<keyword evidence="4 6" id="KW-1133">Transmembrane helix</keyword>
<name>A0ABP8M8K6_9BACT</name>
<evidence type="ECO:0000256" key="2">
    <source>
        <dbReference type="ARBA" id="ARBA00022475"/>
    </source>
</evidence>
<feature type="transmembrane region" description="Helical" evidence="6">
    <location>
        <begin position="355"/>
        <end position="374"/>
    </location>
</feature>
<keyword evidence="6" id="KW-0915">Sodium</keyword>
<feature type="transmembrane region" description="Helical" evidence="6">
    <location>
        <begin position="73"/>
        <end position="92"/>
    </location>
</feature>
<dbReference type="Gene3D" id="1.20.1530.10">
    <property type="entry name" value="Na+/H+ antiporter like domain"/>
    <property type="match status" value="1"/>
</dbReference>
<keyword evidence="6" id="KW-0813">Transport</keyword>
<keyword evidence="3 6" id="KW-0812">Transmembrane</keyword>
<keyword evidence="8" id="KW-1185">Reference proteome</keyword>
<sequence>MILMSGQPKKRGLVRKLIDNSFLLIVGAVSALVWANIHSPSYQAFVNFDLASLFTATHTSGHDAAEHANSHGFTLHFFVNDIVMALFFAIAAKEVWESLLPGGSLADPKKAATPLLATVGGIMGPALVYIAGTYFTGTHDSLGKGWAIPCATDIAFSYLIARFIFGASHPAIAFLLLLAIADDAAGLIILAVFYPQAEIRPEWLLLTVGAMLFTMQLRRSKVHSHWAYLLGPGIVSWFSFYQANIHPALGLVPIIPLLPHAHTDLGIFAREEQNRHDTLNEFEHAWKLPVEFGLGLFGLANAGVVMSSLGTGTWVVLAGLLVGKPVGITLLTLFAEKGLKLEKPAGMDYRHVVTLGMVAGIGFTVALFVSVAAFTVPGLDQDSVKMGALLSFAAAPMAIVLGRSLGIRPLLSVASEEEKLAKAA</sequence>
<dbReference type="InterPro" id="IPR023171">
    <property type="entry name" value="Na/H_antiporter_dom_sf"/>
</dbReference>
<evidence type="ECO:0000313" key="7">
    <source>
        <dbReference type="EMBL" id="GAA4444933.1"/>
    </source>
</evidence>
<feature type="transmembrane region" description="Helical" evidence="6">
    <location>
        <begin position="226"/>
        <end position="243"/>
    </location>
</feature>
<evidence type="ECO:0000256" key="5">
    <source>
        <dbReference type="ARBA" id="ARBA00023136"/>
    </source>
</evidence>
<keyword evidence="6" id="KW-0406">Ion transport</keyword>
<comment type="similarity">
    <text evidence="6">Belongs to the NhaA Na(+)/H(+) (TC 2.A.33) antiporter family.</text>
</comment>
<evidence type="ECO:0000256" key="4">
    <source>
        <dbReference type="ARBA" id="ARBA00022989"/>
    </source>
</evidence>
<dbReference type="InterPro" id="IPR004670">
    <property type="entry name" value="NhaA"/>
</dbReference>
<dbReference type="Proteomes" id="UP001500840">
    <property type="component" value="Unassembled WGS sequence"/>
</dbReference>
<protein>
    <recommendedName>
        <fullName evidence="6">Na(+)/H(+) antiporter NhaA</fullName>
    </recommendedName>
    <alternativeName>
        <fullName evidence="6">Sodium/proton antiporter NhaA</fullName>
    </alternativeName>
</protein>
<keyword evidence="6" id="KW-0050">Antiport</keyword>
<evidence type="ECO:0000313" key="8">
    <source>
        <dbReference type="Proteomes" id="UP001500840"/>
    </source>
</evidence>